<organism evidence="1 2">
    <name type="scientific">Spiromyces aspiralis</name>
    <dbReference type="NCBI Taxonomy" id="68401"/>
    <lineage>
        <taxon>Eukaryota</taxon>
        <taxon>Fungi</taxon>
        <taxon>Fungi incertae sedis</taxon>
        <taxon>Zoopagomycota</taxon>
        <taxon>Kickxellomycotina</taxon>
        <taxon>Kickxellomycetes</taxon>
        <taxon>Kickxellales</taxon>
        <taxon>Kickxellaceae</taxon>
        <taxon>Spiromyces</taxon>
    </lineage>
</organism>
<evidence type="ECO:0000313" key="1">
    <source>
        <dbReference type="EMBL" id="KAJ1675573.1"/>
    </source>
</evidence>
<dbReference type="Proteomes" id="UP001145114">
    <property type="component" value="Unassembled WGS sequence"/>
</dbReference>
<gene>
    <name evidence="1" type="primary">PWP1</name>
    <name evidence="1" type="ORF">EV182_001008</name>
</gene>
<keyword evidence="2" id="KW-1185">Reference proteome</keyword>
<dbReference type="EMBL" id="JAMZIH010005247">
    <property type="protein sequence ID" value="KAJ1675573.1"/>
    <property type="molecule type" value="Genomic_DNA"/>
</dbReference>
<protein>
    <submittedName>
        <fullName evidence="1">rRNA-processing protein</fullName>
    </submittedName>
</protein>
<reference evidence="1" key="1">
    <citation type="submission" date="2022-06" db="EMBL/GenBank/DDBJ databases">
        <title>Phylogenomic reconstructions and comparative analyses of Kickxellomycotina fungi.</title>
        <authorList>
            <person name="Reynolds N.K."/>
            <person name="Stajich J.E."/>
            <person name="Barry K."/>
            <person name="Grigoriev I.V."/>
            <person name="Crous P."/>
            <person name="Smith M.E."/>
        </authorList>
    </citation>
    <scope>NUCLEOTIDE SEQUENCE</scope>
    <source>
        <strain evidence="1">RSA 2271</strain>
    </source>
</reference>
<sequence>MISALCWVKRGAAKEYPQRYEMTEEEYKRINSIVSNELEDAKQNLKDAESKIAAADVAATTEEKEKKAIEEDPELAGLDMENYSDDDGGMDGEDEVSHSGADIFSNIRGLAYYDSNKEDPYITIPDEEDSSEKEETRILPTDNLLVAAKTEDDISQIEVLAFEGEHDHMYNHQDMMLPEFPLCLEWLDFPFQSEGDSNGNAIGDKKGNLVAVGTFSPNIEIWDLDVLDSMYPRAVLGNPGKKNRHKRKGKPHSDYHTDAVMGLSWNRLARNILASSSADTTVKLWDLTSTKKCVRSFNHHKDKVQAVQWHPREQPIILTGGYDRTVAVFDTRVPEKVTRWSVAADVESVAWDPHSPSNFYVAMENGIVQYYDARNTNGEKGGEPLFTLHAHDQGVPAFDIHPALPGCIVTGSLDKTIKVWSTKDNRPSMVTSRTLDVGRVFAARFSPDAPYHLAVAGSRGNINIWDLSTNAAIRALSRQQGAQIPEDDIQEKPLIGHTVTLGDKDSDDDDDDDNGGEGEERAKDGNSMEIESESEDGDSDN</sequence>
<name>A0ACC1HIJ9_9FUNG</name>
<evidence type="ECO:0000313" key="2">
    <source>
        <dbReference type="Proteomes" id="UP001145114"/>
    </source>
</evidence>
<accession>A0ACC1HIJ9</accession>
<proteinExistence type="predicted"/>
<comment type="caution">
    <text evidence="1">The sequence shown here is derived from an EMBL/GenBank/DDBJ whole genome shotgun (WGS) entry which is preliminary data.</text>
</comment>